<gene>
    <name evidence="2" type="ORF">AAFF_G00114690</name>
</gene>
<feature type="compositionally biased region" description="Gly residues" evidence="1">
    <location>
        <begin position="22"/>
        <end position="35"/>
    </location>
</feature>
<evidence type="ECO:0000256" key="1">
    <source>
        <dbReference type="SAM" id="MobiDB-lite"/>
    </source>
</evidence>
<comment type="caution">
    <text evidence="2">The sequence shown here is derived from an EMBL/GenBank/DDBJ whole genome shotgun (WGS) entry which is preliminary data.</text>
</comment>
<dbReference type="AlphaFoldDB" id="A0AAD7RTA9"/>
<reference evidence="2" key="1">
    <citation type="journal article" date="2023" name="Science">
        <title>Genome structures resolve the early diversification of teleost fishes.</title>
        <authorList>
            <person name="Parey E."/>
            <person name="Louis A."/>
            <person name="Montfort J."/>
            <person name="Bouchez O."/>
            <person name="Roques C."/>
            <person name="Iampietro C."/>
            <person name="Lluch J."/>
            <person name="Castinel A."/>
            <person name="Donnadieu C."/>
            <person name="Desvignes T."/>
            <person name="Floi Bucao C."/>
            <person name="Jouanno E."/>
            <person name="Wen M."/>
            <person name="Mejri S."/>
            <person name="Dirks R."/>
            <person name="Jansen H."/>
            <person name="Henkel C."/>
            <person name="Chen W.J."/>
            <person name="Zahm M."/>
            <person name="Cabau C."/>
            <person name="Klopp C."/>
            <person name="Thompson A.W."/>
            <person name="Robinson-Rechavi M."/>
            <person name="Braasch I."/>
            <person name="Lecointre G."/>
            <person name="Bobe J."/>
            <person name="Postlethwait J.H."/>
            <person name="Berthelot C."/>
            <person name="Roest Crollius H."/>
            <person name="Guiguen Y."/>
        </authorList>
    </citation>
    <scope>NUCLEOTIDE SEQUENCE</scope>
    <source>
        <strain evidence="2">NC1722</strain>
    </source>
</reference>
<dbReference type="EMBL" id="JAINUG010000178">
    <property type="protein sequence ID" value="KAJ8389763.1"/>
    <property type="molecule type" value="Genomic_DNA"/>
</dbReference>
<keyword evidence="3" id="KW-1185">Reference proteome</keyword>
<accession>A0AAD7RTA9</accession>
<evidence type="ECO:0000313" key="2">
    <source>
        <dbReference type="EMBL" id="KAJ8389763.1"/>
    </source>
</evidence>
<proteinExistence type="predicted"/>
<dbReference type="Proteomes" id="UP001221898">
    <property type="component" value="Unassembled WGS sequence"/>
</dbReference>
<feature type="compositionally biased region" description="Basic and acidic residues" evidence="1">
    <location>
        <begin position="9"/>
        <end position="19"/>
    </location>
</feature>
<sequence length="130" mass="13351">MPVSTLRPIGERQARRPRGDWAGPGGRAVLGGGAAGEEEGTPACSSPLLPSRLGPLRATVGSRHGAREFSRQAPGEQRCRHSFGAVEGLGGGAAGSEVSGRGPAGVRWRGVRRGALPVWKRPSAVIAPLC</sequence>
<feature type="region of interest" description="Disordered" evidence="1">
    <location>
        <begin position="1"/>
        <end position="79"/>
    </location>
</feature>
<evidence type="ECO:0000313" key="3">
    <source>
        <dbReference type="Proteomes" id="UP001221898"/>
    </source>
</evidence>
<protein>
    <submittedName>
        <fullName evidence="2">Uncharacterized protein</fullName>
    </submittedName>
</protein>
<feature type="compositionally biased region" description="Low complexity" evidence="1">
    <location>
        <begin position="45"/>
        <end position="57"/>
    </location>
</feature>
<organism evidence="2 3">
    <name type="scientific">Aldrovandia affinis</name>
    <dbReference type="NCBI Taxonomy" id="143900"/>
    <lineage>
        <taxon>Eukaryota</taxon>
        <taxon>Metazoa</taxon>
        <taxon>Chordata</taxon>
        <taxon>Craniata</taxon>
        <taxon>Vertebrata</taxon>
        <taxon>Euteleostomi</taxon>
        <taxon>Actinopterygii</taxon>
        <taxon>Neopterygii</taxon>
        <taxon>Teleostei</taxon>
        <taxon>Notacanthiformes</taxon>
        <taxon>Halosauridae</taxon>
        <taxon>Aldrovandia</taxon>
    </lineage>
</organism>
<name>A0AAD7RTA9_9TELE</name>